<dbReference type="HOGENOM" id="CLU_1903047_0_0_9"/>
<dbReference type="KEGG" id="cpy:Cphy_2577"/>
<keyword evidence="1" id="KW-1133">Transmembrane helix</keyword>
<dbReference type="EMBL" id="CP000885">
    <property type="protein sequence ID" value="ABX42938.1"/>
    <property type="molecule type" value="Genomic_DNA"/>
</dbReference>
<dbReference type="RefSeq" id="WP_012200591.1">
    <property type="nucleotide sequence ID" value="NC_010001.1"/>
</dbReference>
<keyword evidence="3" id="KW-1185">Reference proteome</keyword>
<reference evidence="3" key="1">
    <citation type="submission" date="2007-11" db="EMBL/GenBank/DDBJ databases">
        <title>Complete genome sequence of Clostridium phytofermentans ISDg.</title>
        <authorList>
            <person name="Leschine S.B."/>
            <person name="Warnick T.A."/>
            <person name="Blanchard J.L."/>
            <person name="Schnell D.J."/>
            <person name="Petit E.L."/>
            <person name="LaTouf W.G."/>
            <person name="Copeland A."/>
            <person name="Lucas S."/>
            <person name="Lapidus A."/>
            <person name="Barry K."/>
            <person name="Glavina del Rio T."/>
            <person name="Dalin E."/>
            <person name="Tice H."/>
            <person name="Pitluck S."/>
            <person name="Kiss H."/>
            <person name="Brettin T."/>
            <person name="Bruce D."/>
            <person name="Detter J.C."/>
            <person name="Han C."/>
            <person name="Kuske C."/>
            <person name="Schmutz J."/>
            <person name="Larimer F."/>
            <person name="Land M."/>
            <person name="Hauser L."/>
            <person name="Kyrpides N."/>
            <person name="Kim E.A."/>
            <person name="Richardson P."/>
        </authorList>
    </citation>
    <scope>NUCLEOTIDE SEQUENCE [LARGE SCALE GENOMIC DNA]</scope>
    <source>
        <strain evidence="3">ATCC 700394 / DSM 18823 / ISDg</strain>
    </source>
</reference>
<protein>
    <submittedName>
        <fullName evidence="2">Uncharacterized protein</fullName>
    </submittedName>
</protein>
<name>A9KMS7_LACP7</name>
<evidence type="ECO:0000313" key="2">
    <source>
        <dbReference type="EMBL" id="ABX42938.1"/>
    </source>
</evidence>
<evidence type="ECO:0000313" key="3">
    <source>
        <dbReference type="Proteomes" id="UP000000370"/>
    </source>
</evidence>
<organism evidence="2 3">
    <name type="scientific">Lachnoclostridium phytofermentans (strain ATCC 700394 / DSM 18823 / ISDg)</name>
    <name type="common">Clostridium phytofermentans</name>
    <dbReference type="NCBI Taxonomy" id="357809"/>
    <lineage>
        <taxon>Bacteria</taxon>
        <taxon>Bacillati</taxon>
        <taxon>Bacillota</taxon>
        <taxon>Clostridia</taxon>
        <taxon>Lachnospirales</taxon>
        <taxon>Lachnospiraceae</taxon>
    </lineage>
</organism>
<proteinExistence type="predicted"/>
<accession>A9KMS7</accession>
<gene>
    <name evidence="2" type="ordered locus">Cphy_2577</name>
</gene>
<feature type="transmembrane region" description="Helical" evidence="1">
    <location>
        <begin position="12"/>
        <end position="31"/>
    </location>
</feature>
<evidence type="ECO:0000256" key="1">
    <source>
        <dbReference type="SAM" id="Phobius"/>
    </source>
</evidence>
<keyword evidence="1" id="KW-0812">Transmembrane</keyword>
<dbReference type="AlphaFoldDB" id="A9KMS7"/>
<dbReference type="Proteomes" id="UP000000370">
    <property type="component" value="Chromosome"/>
</dbReference>
<dbReference type="eggNOG" id="ENOG5032XKV">
    <property type="taxonomic scope" value="Bacteria"/>
</dbReference>
<sequence>MGKRLRKGSLKWSEIIVIVVLIVGLFLVIFWKPLRLDRYYLFPNAIDWVDCVKVNDITYYNNLFPREEVALTEIGDEIGKVKFTVSKNVHNPNYKLRNLDATFLEKGTNLYRILNTDDSIAVLIEGKYYRYQK</sequence>
<dbReference type="OrthoDB" id="2567404at2"/>
<keyword evidence="1" id="KW-0472">Membrane</keyword>